<feature type="region of interest" description="Disordered" evidence="1">
    <location>
        <begin position="388"/>
        <end position="537"/>
    </location>
</feature>
<evidence type="ECO:0000313" key="2">
    <source>
        <dbReference type="EMBL" id="KAF2269553.1"/>
    </source>
</evidence>
<comment type="caution">
    <text evidence="2">The sequence shown here is derived from an EMBL/GenBank/DDBJ whole genome shotgun (WGS) entry which is preliminary data.</text>
</comment>
<protein>
    <submittedName>
        <fullName evidence="2">Uncharacterized protein</fullName>
    </submittedName>
</protein>
<gene>
    <name evidence="2" type="ORF">CC78DRAFT_612501</name>
</gene>
<proteinExistence type="predicted"/>
<name>A0A9P4NAD0_9PLEO</name>
<feature type="region of interest" description="Disordered" evidence="1">
    <location>
        <begin position="550"/>
        <end position="651"/>
    </location>
</feature>
<feature type="compositionally biased region" description="Polar residues" evidence="1">
    <location>
        <begin position="446"/>
        <end position="457"/>
    </location>
</feature>
<evidence type="ECO:0000256" key="1">
    <source>
        <dbReference type="SAM" id="MobiDB-lite"/>
    </source>
</evidence>
<accession>A0A9P4NAD0</accession>
<dbReference type="OrthoDB" id="3798150at2759"/>
<sequence>MLLGVDLFQPETYQNQPHKTDSTDTKSISRTLIRTKYFERHSRERKSLDYKFTVRTSAEDFSNAFTSLATVFNFVDFVGSLGKVSSENAIFVNLIRRVRRDVAEASRLLSIPRVKDHYNSFADREAWINSVLFDVQRALNDIGAYVDDVRVSEHDGGTVKMRHKFEWVLSHHQKLLSRELALTTYHQSLMAAISTMQAIEMGHNPEGDAQEIYEAPTKPWLRFDDEKILRSPYSRQKWRASHRNFSIPNIVISEHDSQKLEVQPLNSVPTELPGSTPEDLADPDNWDLYAPPQPSRIFQDHMPISRGSLDRARPPSTLIERTTEHHEDPGPLPKSATMPILARRYRPKAVHMRNPAVKHHSLPAELPCLPRQPSLITELSDWVLSGTEDNRAQASSPFKERDSQSSNRSSYPALPNSPTSCPDVVQTISFTPPALSDAQPPENLNEVATSSDQTSTPFIEVPPMLPPRPCQPSQSVGNEVPPPITPEPNPAESRLDVDMSGQTLVLPSQPQSNTLNTENKTDNPSSNSSHTTVSITLESPSNYSTTLKRYQKKSLSRVRIASSETFPPSEVASVPRKLPAVDEISIDLNNTDTAGPIEPSKPPDLPLRPTPPASSPAKAESLLETPAPSASQAKRRRAQARRMKLVYGADE</sequence>
<keyword evidence="3" id="KW-1185">Reference proteome</keyword>
<feature type="compositionally biased region" description="Polar residues" evidence="1">
    <location>
        <begin position="500"/>
        <end position="537"/>
    </location>
</feature>
<organism evidence="2 3">
    <name type="scientific">Lojkania enalia</name>
    <dbReference type="NCBI Taxonomy" id="147567"/>
    <lineage>
        <taxon>Eukaryota</taxon>
        <taxon>Fungi</taxon>
        <taxon>Dikarya</taxon>
        <taxon>Ascomycota</taxon>
        <taxon>Pezizomycotina</taxon>
        <taxon>Dothideomycetes</taxon>
        <taxon>Pleosporomycetidae</taxon>
        <taxon>Pleosporales</taxon>
        <taxon>Pleosporales incertae sedis</taxon>
        <taxon>Lojkania</taxon>
    </lineage>
</organism>
<dbReference type="Proteomes" id="UP000800093">
    <property type="component" value="Unassembled WGS sequence"/>
</dbReference>
<feature type="compositionally biased region" description="Basic residues" evidence="1">
    <location>
        <begin position="633"/>
        <end position="644"/>
    </location>
</feature>
<dbReference type="EMBL" id="ML986582">
    <property type="protein sequence ID" value="KAF2269553.1"/>
    <property type="molecule type" value="Genomic_DNA"/>
</dbReference>
<reference evidence="3" key="1">
    <citation type="journal article" date="2020" name="Stud. Mycol.">
        <title>101 Dothideomycetes genomes: A test case for predicting lifestyles and emergence of pathogens.</title>
        <authorList>
            <person name="Haridas S."/>
            <person name="Albert R."/>
            <person name="Binder M."/>
            <person name="Bloem J."/>
            <person name="LaButti K."/>
            <person name="Salamov A."/>
            <person name="Andreopoulos B."/>
            <person name="Baker S."/>
            <person name="Barry K."/>
            <person name="Bills G."/>
            <person name="Bluhm B."/>
            <person name="Cannon C."/>
            <person name="Castanera R."/>
            <person name="Culley D."/>
            <person name="Daum C."/>
            <person name="Ezra D."/>
            <person name="Gonzalez J."/>
            <person name="Henrissat B."/>
            <person name="Kuo A."/>
            <person name="Liang C."/>
            <person name="Lipzen A."/>
            <person name="Lutzoni F."/>
            <person name="Magnuson J."/>
            <person name="Mondo S."/>
            <person name="Nolan M."/>
            <person name="Ohm R."/>
            <person name="Pangilinan J."/>
            <person name="Park H.-J."/>
            <person name="Ramirez L."/>
            <person name="Alfaro M."/>
            <person name="Sun H."/>
            <person name="Tritt A."/>
            <person name="Yoshinaga Y."/>
            <person name="Zwiers L.-H."/>
            <person name="Turgeon B."/>
            <person name="Goodwin S."/>
            <person name="Spatafora J."/>
            <person name="Crous P."/>
            <person name="Grigoriev I."/>
        </authorList>
    </citation>
    <scope>NUCLEOTIDE SEQUENCE [LARGE SCALE GENOMIC DNA]</scope>
    <source>
        <strain evidence="3">CBS 304.66</strain>
    </source>
</reference>
<dbReference type="AlphaFoldDB" id="A0A9P4NAD0"/>
<feature type="compositionally biased region" description="Pro residues" evidence="1">
    <location>
        <begin position="480"/>
        <end position="489"/>
    </location>
</feature>
<feature type="compositionally biased region" description="Pro residues" evidence="1">
    <location>
        <begin position="599"/>
        <end position="614"/>
    </location>
</feature>
<feature type="compositionally biased region" description="Polar residues" evidence="1">
    <location>
        <begin position="404"/>
        <end position="430"/>
    </location>
</feature>
<evidence type="ECO:0000313" key="3">
    <source>
        <dbReference type="Proteomes" id="UP000800093"/>
    </source>
</evidence>